<dbReference type="Proteomes" id="UP000000763">
    <property type="component" value="Chromosome 6"/>
</dbReference>
<organism evidence="2 3">
    <name type="scientific">Oryza sativa subsp. japonica</name>
    <name type="common">Rice</name>
    <dbReference type="NCBI Taxonomy" id="39947"/>
    <lineage>
        <taxon>Eukaryota</taxon>
        <taxon>Viridiplantae</taxon>
        <taxon>Streptophyta</taxon>
        <taxon>Embryophyta</taxon>
        <taxon>Tracheophyta</taxon>
        <taxon>Spermatophyta</taxon>
        <taxon>Magnoliopsida</taxon>
        <taxon>Liliopsida</taxon>
        <taxon>Poales</taxon>
        <taxon>Poaceae</taxon>
        <taxon>BOP clade</taxon>
        <taxon>Oryzoideae</taxon>
        <taxon>Oryzeae</taxon>
        <taxon>Oryzinae</taxon>
        <taxon>Oryza</taxon>
        <taxon>Oryza sativa</taxon>
    </lineage>
</organism>
<proteinExistence type="predicted"/>
<accession>Q69YD8</accession>
<feature type="region of interest" description="Disordered" evidence="1">
    <location>
        <begin position="1"/>
        <end position="79"/>
    </location>
</feature>
<feature type="compositionally biased region" description="Basic and acidic residues" evidence="1">
    <location>
        <begin position="49"/>
        <end position="67"/>
    </location>
</feature>
<evidence type="ECO:0000313" key="3">
    <source>
        <dbReference type="Proteomes" id="UP000000763"/>
    </source>
</evidence>
<protein>
    <submittedName>
        <fullName evidence="2">Uncharacterized protein</fullName>
    </submittedName>
</protein>
<reference evidence="3" key="1">
    <citation type="journal article" date="2005" name="Nature">
        <title>The map-based sequence of the rice genome.</title>
        <authorList>
            <consortium name="International rice genome sequencing project (IRGSP)"/>
            <person name="Matsumoto T."/>
            <person name="Wu J."/>
            <person name="Kanamori H."/>
            <person name="Katayose Y."/>
            <person name="Fujisawa M."/>
            <person name="Namiki N."/>
            <person name="Mizuno H."/>
            <person name="Yamamoto K."/>
            <person name="Antonio B.A."/>
            <person name="Baba T."/>
            <person name="Sakata K."/>
            <person name="Nagamura Y."/>
            <person name="Aoki H."/>
            <person name="Arikawa K."/>
            <person name="Arita K."/>
            <person name="Bito T."/>
            <person name="Chiden Y."/>
            <person name="Fujitsuka N."/>
            <person name="Fukunaka R."/>
            <person name="Hamada M."/>
            <person name="Harada C."/>
            <person name="Hayashi A."/>
            <person name="Hijishita S."/>
            <person name="Honda M."/>
            <person name="Hosokawa S."/>
            <person name="Ichikawa Y."/>
            <person name="Idonuma A."/>
            <person name="Iijima M."/>
            <person name="Ikeda M."/>
            <person name="Ikeno M."/>
            <person name="Ito K."/>
            <person name="Ito S."/>
            <person name="Ito T."/>
            <person name="Ito Y."/>
            <person name="Ito Y."/>
            <person name="Iwabuchi A."/>
            <person name="Kamiya K."/>
            <person name="Karasawa W."/>
            <person name="Kurita K."/>
            <person name="Katagiri S."/>
            <person name="Kikuta A."/>
            <person name="Kobayashi H."/>
            <person name="Kobayashi N."/>
            <person name="Machita K."/>
            <person name="Maehara T."/>
            <person name="Masukawa M."/>
            <person name="Mizubayashi T."/>
            <person name="Mukai Y."/>
            <person name="Nagasaki H."/>
            <person name="Nagata Y."/>
            <person name="Naito S."/>
            <person name="Nakashima M."/>
            <person name="Nakama Y."/>
            <person name="Nakamichi Y."/>
            <person name="Nakamura M."/>
            <person name="Meguro A."/>
            <person name="Negishi M."/>
            <person name="Ohta I."/>
            <person name="Ohta T."/>
            <person name="Okamoto M."/>
            <person name="Ono N."/>
            <person name="Saji S."/>
            <person name="Sakaguchi M."/>
            <person name="Sakai K."/>
            <person name="Shibata M."/>
            <person name="Shimokawa T."/>
            <person name="Song J."/>
            <person name="Takazaki Y."/>
            <person name="Terasawa K."/>
            <person name="Tsugane M."/>
            <person name="Tsuji K."/>
            <person name="Ueda S."/>
            <person name="Waki K."/>
            <person name="Yamagata H."/>
            <person name="Yamamoto M."/>
            <person name="Yamamoto S."/>
            <person name="Yamane H."/>
            <person name="Yoshiki S."/>
            <person name="Yoshihara R."/>
            <person name="Yukawa K."/>
            <person name="Zhong H."/>
            <person name="Yano M."/>
            <person name="Yuan Q."/>
            <person name="Ouyang S."/>
            <person name="Liu J."/>
            <person name="Jones K.M."/>
            <person name="Gansberger K."/>
            <person name="Moffat K."/>
            <person name="Hill J."/>
            <person name="Bera J."/>
            <person name="Fadrosh D."/>
            <person name="Jin S."/>
            <person name="Johri S."/>
            <person name="Kim M."/>
            <person name="Overton L."/>
            <person name="Reardon M."/>
            <person name="Tsitrin T."/>
            <person name="Vuong H."/>
            <person name="Weaver B."/>
            <person name="Ciecko A."/>
            <person name="Tallon L."/>
            <person name="Jackson J."/>
            <person name="Pai G."/>
            <person name="Aken S.V."/>
            <person name="Utterback T."/>
            <person name="Reidmuller S."/>
            <person name="Feldblyum T."/>
            <person name="Hsiao J."/>
            <person name="Zismann V."/>
            <person name="Iobst S."/>
            <person name="de Vazeille A.R."/>
            <person name="Buell C.R."/>
            <person name="Ying K."/>
            <person name="Li Y."/>
            <person name="Lu T."/>
            <person name="Huang Y."/>
            <person name="Zhao Q."/>
            <person name="Feng Q."/>
            <person name="Zhang L."/>
            <person name="Zhu J."/>
            <person name="Weng Q."/>
            <person name="Mu J."/>
            <person name="Lu Y."/>
            <person name="Fan D."/>
            <person name="Liu Y."/>
            <person name="Guan J."/>
            <person name="Zhang Y."/>
            <person name="Yu S."/>
            <person name="Liu X."/>
            <person name="Zhang Y."/>
            <person name="Hong G."/>
            <person name="Han B."/>
            <person name="Choisne N."/>
            <person name="Demange N."/>
            <person name="Orjeda G."/>
            <person name="Samain S."/>
            <person name="Cattolico L."/>
            <person name="Pelletier E."/>
            <person name="Couloux A."/>
            <person name="Segurens B."/>
            <person name="Wincker P."/>
            <person name="D'Hont A."/>
            <person name="Scarpelli C."/>
            <person name="Weissenbach J."/>
            <person name="Salanoubat M."/>
            <person name="Quetier F."/>
            <person name="Yu Y."/>
            <person name="Kim H.R."/>
            <person name="Rambo T."/>
            <person name="Currie J."/>
            <person name="Collura K."/>
            <person name="Luo M."/>
            <person name="Yang T."/>
            <person name="Ammiraju J.S.S."/>
            <person name="Engler F."/>
            <person name="Soderlund C."/>
            <person name="Wing R.A."/>
            <person name="Palmer L.E."/>
            <person name="de la Bastide M."/>
            <person name="Spiegel L."/>
            <person name="Nascimento L."/>
            <person name="Zutavern T."/>
            <person name="O'Shaughnessy A."/>
            <person name="Dike S."/>
            <person name="Dedhia N."/>
            <person name="Preston R."/>
            <person name="Balija V."/>
            <person name="McCombie W.R."/>
            <person name="Chow T."/>
            <person name="Chen H."/>
            <person name="Chung M."/>
            <person name="Chen C."/>
            <person name="Shaw J."/>
            <person name="Wu H."/>
            <person name="Hsiao K."/>
            <person name="Chao Y."/>
            <person name="Chu M."/>
            <person name="Cheng C."/>
            <person name="Hour A."/>
            <person name="Lee P."/>
            <person name="Lin S."/>
            <person name="Lin Y."/>
            <person name="Liou J."/>
            <person name="Liu S."/>
            <person name="Hsing Y."/>
            <person name="Raghuvanshi S."/>
            <person name="Mohanty A."/>
            <person name="Bharti A.K."/>
            <person name="Gaur A."/>
            <person name="Gupta V."/>
            <person name="Kumar D."/>
            <person name="Ravi V."/>
            <person name="Vij S."/>
            <person name="Kapur A."/>
            <person name="Khurana P."/>
            <person name="Khurana P."/>
            <person name="Khurana J.P."/>
            <person name="Tyagi A.K."/>
            <person name="Gaikwad K."/>
            <person name="Singh A."/>
            <person name="Dalal V."/>
            <person name="Srivastava S."/>
            <person name="Dixit A."/>
            <person name="Pal A.K."/>
            <person name="Ghazi I.A."/>
            <person name="Yadav M."/>
            <person name="Pandit A."/>
            <person name="Bhargava A."/>
            <person name="Sureshbabu K."/>
            <person name="Batra K."/>
            <person name="Sharma T.R."/>
            <person name="Mohapatra T."/>
            <person name="Singh N.K."/>
            <person name="Messing J."/>
            <person name="Nelson A.B."/>
            <person name="Fuks G."/>
            <person name="Kavchok S."/>
            <person name="Keizer G."/>
            <person name="Linton E."/>
            <person name="Llaca V."/>
            <person name="Song R."/>
            <person name="Tanyolac B."/>
            <person name="Young S."/>
            <person name="Ho-Il K."/>
            <person name="Hahn J.H."/>
            <person name="Sangsakoo G."/>
            <person name="Vanavichit A."/>
            <person name="de Mattos Luiz.A.T."/>
            <person name="Zimmer P.D."/>
            <person name="Malone G."/>
            <person name="Dellagostin O."/>
            <person name="de Oliveira A.C."/>
            <person name="Bevan M."/>
            <person name="Bancroft I."/>
            <person name="Minx P."/>
            <person name="Cordum H."/>
            <person name="Wilson R."/>
            <person name="Cheng Z."/>
            <person name="Jin W."/>
            <person name="Jiang J."/>
            <person name="Leong S.A."/>
            <person name="Iwama H."/>
            <person name="Gojobori T."/>
            <person name="Itoh T."/>
            <person name="Niimura Y."/>
            <person name="Fujii Y."/>
            <person name="Habara T."/>
            <person name="Sakai H."/>
            <person name="Sato Y."/>
            <person name="Wilson G."/>
            <person name="Kumar K."/>
            <person name="McCouch S."/>
            <person name="Juretic N."/>
            <person name="Hoen D."/>
            <person name="Wright S."/>
            <person name="Bruskiewich R."/>
            <person name="Bureau T."/>
            <person name="Miyao A."/>
            <person name="Hirochika H."/>
            <person name="Nishikawa T."/>
            <person name="Kadowaki K."/>
            <person name="Sugiura M."/>
            <person name="Burr B."/>
            <person name="Sasaki T."/>
        </authorList>
    </citation>
    <scope>NUCLEOTIDE SEQUENCE [LARGE SCALE GENOMIC DNA]</scope>
    <source>
        <strain evidence="3">cv. Nipponbare</strain>
    </source>
</reference>
<feature type="compositionally biased region" description="Basic and acidic residues" evidence="1">
    <location>
        <begin position="7"/>
        <end position="23"/>
    </location>
</feature>
<gene>
    <name evidence="2" type="primary">P0701E03.29</name>
</gene>
<reference evidence="3" key="2">
    <citation type="journal article" date="2008" name="Nucleic Acids Res.">
        <title>The rice annotation project database (RAP-DB): 2008 update.</title>
        <authorList>
            <consortium name="The rice annotation project (RAP)"/>
        </authorList>
    </citation>
    <scope>GENOME REANNOTATION</scope>
    <source>
        <strain evidence="3">cv. Nipponbare</strain>
    </source>
</reference>
<evidence type="ECO:0000256" key="1">
    <source>
        <dbReference type="SAM" id="MobiDB-lite"/>
    </source>
</evidence>
<sequence>MGGGRGSDGKKEREIGRRDREGDREEGEMGGGRGSVEKRKRGRSGGGGDGRREGERREEREGDREEGWGGQEGGRAARTAWTWACHVRATY</sequence>
<evidence type="ECO:0000313" key="2">
    <source>
        <dbReference type="EMBL" id="BAD35189.1"/>
    </source>
</evidence>
<name>Q69YD8_ORYSJ</name>
<dbReference type="EMBL" id="AP003458">
    <property type="protein sequence ID" value="BAD35189.1"/>
    <property type="molecule type" value="Genomic_DNA"/>
</dbReference>
<dbReference type="AlphaFoldDB" id="Q69YD8"/>